<dbReference type="PANTHER" id="PTHR45823">
    <property type="entry name" value="T-SNARE COILED-COIL HOMOLOGY DOMAIN-CONTAINING PROTEIN"/>
    <property type="match status" value="1"/>
</dbReference>
<dbReference type="Proteomes" id="UP000507470">
    <property type="component" value="Unassembled WGS sequence"/>
</dbReference>
<reference evidence="1 2" key="1">
    <citation type="submission" date="2020-06" db="EMBL/GenBank/DDBJ databases">
        <authorList>
            <person name="Li R."/>
            <person name="Bekaert M."/>
        </authorList>
    </citation>
    <scope>NUCLEOTIDE SEQUENCE [LARGE SCALE GENOMIC DNA]</scope>
    <source>
        <strain evidence="2">wild</strain>
    </source>
</reference>
<dbReference type="PANTHER" id="PTHR45823:SF1">
    <property type="entry name" value="T-SNARE COILED-COIL HOMOLOGY DOMAIN-CONTAINING PROTEIN"/>
    <property type="match status" value="1"/>
</dbReference>
<dbReference type="EMBL" id="CACVKT020000573">
    <property type="protein sequence ID" value="CAC5360879.1"/>
    <property type="molecule type" value="Genomic_DNA"/>
</dbReference>
<evidence type="ECO:0000313" key="2">
    <source>
        <dbReference type="Proteomes" id="UP000507470"/>
    </source>
</evidence>
<evidence type="ECO:0000313" key="1">
    <source>
        <dbReference type="EMBL" id="CAC5360879.1"/>
    </source>
</evidence>
<accession>A0A6J8A477</accession>
<dbReference type="OrthoDB" id="6118021at2759"/>
<gene>
    <name evidence="1" type="ORF">MCOR_3200</name>
</gene>
<keyword evidence="2" id="KW-1185">Reference proteome</keyword>
<evidence type="ECO:0008006" key="3">
    <source>
        <dbReference type="Google" id="ProtNLM"/>
    </source>
</evidence>
<protein>
    <recommendedName>
        <fullName evidence="3">Retrotransposon gag domain-containing protein</fullName>
    </recommendedName>
</protein>
<name>A0A6J8A477_MYTCO</name>
<sequence length="206" mass="23325">MNVLDNIPKVNNDCSCEHTIANVTNSLCGSSESNQSSNQKPVYSENIGYTKPSIYDGTANWLEYKLHFEAVAKLNNWSEDIKVLKLITCMNGAALSTLYIADTEIDNTPTYHNLVKIFTKRFPPKNLTDVYMSQIDAYIRKPGQPLQELADEIKRLVRMAYPSAFLDTRDYLTYKALRKALNDHDLEFAVVQNNIETIDGALYCAL</sequence>
<dbReference type="AlphaFoldDB" id="A0A6J8A477"/>
<proteinExistence type="predicted"/>
<organism evidence="1 2">
    <name type="scientific">Mytilus coruscus</name>
    <name type="common">Sea mussel</name>
    <dbReference type="NCBI Taxonomy" id="42192"/>
    <lineage>
        <taxon>Eukaryota</taxon>
        <taxon>Metazoa</taxon>
        <taxon>Spiralia</taxon>
        <taxon>Lophotrochozoa</taxon>
        <taxon>Mollusca</taxon>
        <taxon>Bivalvia</taxon>
        <taxon>Autobranchia</taxon>
        <taxon>Pteriomorphia</taxon>
        <taxon>Mytilida</taxon>
        <taxon>Mytiloidea</taxon>
        <taxon>Mytilidae</taxon>
        <taxon>Mytilinae</taxon>
        <taxon>Mytilus</taxon>
    </lineage>
</organism>